<sequence>EVQGAAPAEAAVTPQDLQAVWADVVLLPPPTFQLSFHCEGEPPLARHTSVALPCCSSSGEGGRTVRFNTAGLRSVSQHSRKHKQHDSHHHPHLDADLLLFYRMQRSGDCDSACSDHIYSRIHCRSHL</sequence>
<gene>
    <name evidence="1" type="ORF">D4764_0116000</name>
</gene>
<comment type="caution">
    <text evidence="1">The sequence shown here is derived from an EMBL/GenBank/DDBJ whole genome shotgun (WGS) entry which is preliminary data.</text>
</comment>
<keyword evidence="2" id="KW-1185">Reference proteome</keyword>
<dbReference type="Proteomes" id="UP000324091">
    <property type="component" value="Unassembled WGS sequence"/>
</dbReference>
<dbReference type="AlphaFoldDB" id="A0A5C6MH47"/>
<feature type="non-terminal residue" evidence="1">
    <location>
        <position position="1"/>
    </location>
</feature>
<organism evidence="1 2">
    <name type="scientific">Takifugu flavidus</name>
    <name type="common">sansaifugu</name>
    <dbReference type="NCBI Taxonomy" id="433684"/>
    <lineage>
        <taxon>Eukaryota</taxon>
        <taxon>Metazoa</taxon>
        <taxon>Chordata</taxon>
        <taxon>Craniata</taxon>
        <taxon>Vertebrata</taxon>
        <taxon>Euteleostomi</taxon>
        <taxon>Actinopterygii</taxon>
        <taxon>Neopterygii</taxon>
        <taxon>Teleostei</taxon>
        <taxon>Neoteleostei</taxon>
        <taxon>Acanthomorphata</taxon>
        <taxon>Eupercaria</taxon>
        <taxon>Tetraodontiformes</taxon>
        <taxon>Tetradontoidea</taxon>
        <taxon>Tetraodontidae</taxon>
        <taxon>Takifugu</taxon>
    </lineage>
</organism>
<proteinExistence type="predicted"/>
<accession>A0A5C6MH47</accession>
<evidence type="ECO:0000313" key="2">
    <source>
        <dbReference type="Proteomes" id="UP000324091"/>
    </source>
</evidence>
<reference evidence="1 2" key="1">
    <citation type="submission" date="2019-04" db="EMBL/GenBank/DDBJ databases">
        <title>Chromosome genome assembly for Takifugu flavidus.</title>
        <authorList>
            <person name="Xiao S."/>
        </authorList>
    </citation>
    <scope>NUCLEOTIDE SEQUENCE [LARGE SCALE GENOMIC DNA]</scope>
    <source>
        <strain evidence="1">HTHZ2018</strain>
        <tissue evidence="1">Muscle</tissue>
    </source>
</reference>
<protein>
    <submittedName>
        <fullName evidence="1">Uncharacterized protein</fullName>
    </submittedName>
</protein>
<evidence type="ECO:0000313" key="1">
    <source>
        <dbReference type="EMBL" id="TWW54039.1"/>
    </source>
</evidence>
<dbReference type="EMBL" id="RHFK02000435">
    <property type="protein sequence ID" value="TWW54039.1"/>
    <property type="molecule type" value="Genomic_DNA"/>
</dbReference>
<name>A0A5C6MH47_9TELE</name>